<dbReference type="GO" id="GO:0005886">
    <property type="term" value="C:plasma membrane"/>
    <property type="evidence" value="ECO:0007669"/>
    <property type="project" value="UniProtKB-SubCell"/>
</dbReference>
<dbReference type="STRING" id="313595.P700755_003831"/>
<dbReference type="OrthoDB" id="5292493at2"/>
<dbReference type="Proteomes" id="UP000008514">
    <property type="component" value="Chromosome"/>
</dbReference>
<dbReference type="RefSeq" id="WP_015025939.1">
    <property type="nucleotide sequence ID" value="NC_018721.1"/>
</dbReference>
<reference evidence="5" key="2">
    <citation type="submission" date="2012-09" db="EMBL/GenBank/DDBJ databases">
        <title>The complete sequence of Psychroflexus torquis an extreme psychrophile from sea-ice that is stimulated by light.</title>
        <authorList>
            <person name="Feng S."/>
            <person name="Powell S.M."/>
            <person name="Bowman J.P."/>
        </authorList>
    </citation>
    <scope>NUCLEOTIDE SEQUENCE [LARGE SCALE GENOMIC DNA]</scope>
    <source>
        <strain evidence="5">ATCC 700755</strain>
    </source>
</reference>
<evidence type="ECO:0000313" key="6">
    <source>
        <dbReference type="Proteomes" id="UP000008514"/>
    </source>
</evidence>
<evidence type="ECO:0000313" key="5">
    <source>
        <dbReference type="EMBL" id="AFU70405.1"/>
    </source>
</evidence>
<reference evidence="5" key="1">
    <citation type="submission" date="2006-03" db="EMBL/GenBank/DDBJ databases">
        <authorList>
            <person name="Bowman J."/>
            <person name="Ferriera S."/>
            <person name="Johnson J."/>
            <person name="Kravitz S."/>
            <person name="Halpern A."/>
            <person name="Remington K."/>
            <person name="Beeson K."/>
            <person name="Tran B."/>
            <person name="Rogers Y.-H."/>
            <person name="Friedman R."/>
            <person name="Venter J.C."/>
        </authorList>
    </citation>
    <scope>NUCLEOTIDE SEQUENCE [LARGE SCALE GENOMIC DNA]</scope>
    <source>
        <strain evidence="5">ATCC 700755</strain>
    </source>
</reference>
<dbReference type="InterPro" id="IPR009722">
    <property type="entry name" value="YjiK/CarP"/>
</dbReference>
<name>K4IY43_PSYTT</name>
<comment type="subcellular location">
    <subcellularLocation>
        <location evidence="1">Cell membrane</location>
    </subcellularLocation>
</comment>
<gene>
    <name evidence="5" type="ordered locus">P700755_003831</name>
</gene>
<dbReference type="KEGG" id="ptq:P700755_003831"/>
<keyword evidence="3" id="KW-1003">Cell membrane</keyword>
<dbReference type="EMBL" id="CP003879">
    <property type="protein sequence ID" value="AFU70405.1"/>
    <property type="molecule type" value="Genomic_DNA"/>
</dbReference>
<dbReference type="SUPFAM" id="SSF63825">
    <property type="entry name" value="YWTD domain"/>
    <property type="match status" value="1"/>
</dbReference>
<organism evidence="5 6">
    <name type="scientific">Psychroflexus torquis (strain ATCC 700755 / CIP 106069 / ACAM 623)</name>
    <dbReference type="NCBI Taxonomy" id="313595"/>
    <lineage>
        <taxon>Bacteria</taxon>
        <taxon>Pseudomonadati</taxon>
        <taxon>Bacteroidota</taxon>
        <taxon>Flavobacteriia</taxon>
        <taxon>Flavobacteriales</taxon>
        <taxon>Flavobacteriaceae</taxon>
        <taxon>Psychroflexus</taxon>
    </lineage>
</organism>
<sequence length="283" mass="32815">MKQNLIVFLIIAGILCVVAGTYSVLKPNYSFTGELRILKTWELPKSLKEVSGISHIDDSKLACIQDEKGIIYIYDLTLRSIVEEIQFGPRGDYEAIRVIDSTAYVMDSSGQLFRIKNFELESRRVEIFQTGFSKKHDIESFDINKTTGEILTIPKENNLLSTRDRFLIYELNPTTFDIKENYFTNLSYRDPIFEVDVSWFMETNFFPSELTIHPTTNEIYILDSKTPRILILKPDGTPKKMHFLDPEKFQQPEGLSFDSEGKIYISNEEGNFQKQNIQLIEFK</sequence>
<proteinExistence type="inferred from homology"/>
<keyword evidence="6" id="KW-1185">Reference proteome</keyword>
<evidence type="ECO:0000256" key="4">
    <source>
        <dbReference type="ARBA" id="ARBA00023136"/>
    </source>
</evidence>
<dbReference type="Pfam" id="PF06977">
    <property type="entry name" value="SdiA-regulated"/>
    <property type="match status" value="1"/>
</dbReference>
<evidence type="ECO:0000256" key="2">
    <source>
        <dbReference type="ARBA" id="ARBA00009852"/>
    </source>
</evidence>
<dbReference type="Gene3D" id="2.120.10.30">
    <property type="entry name" value="TolB, C-terminal domain"/>
    <property type="match status" value="1"/>
</dbReference>
<dbReference type="AlphaFoldDB" id="K4IY43"/>
<protein>
    <submittedName>
        <fullName evidence="5">SdiA-regulated superfamily protein</fullName>
    </submittedName>
</protein>
<comment type="similarity">
    <text evidence="2">Belongs to the YjiK family.</text>
</comment>
<keyword evidence="4" id="KW-0472">Membrane</keyword>
<dbReference type="HOGENOM" id="CLU_080100_0_0_10"/>
<evidence type="ECO:0000256" key="1">
    <source>
        <dbReference type="ARBA" id="ARBA00004236"/>
    </source>
</evidence>
<dbReference type="eggNOG" id="COG3204">
    <property type="taxonomic scope" value="Bacteria"/>
</dbReference>
<evidence type="ECO:0000256" key="3">
    <source>
        <dbReference type="ARBA" id="ARBA00022475"/>
    </source>
</evidence>
<dbReference type="InterPro" id="IPR011042">
    <property type="entry name" value="6-blade_b-propeller_TolB-like"/>
</dbReference>
<accession>K4IY43</accession>